<dbReference type="Gene3D" id="3.30.450.30">
    <property type="entry name" value="Dynein light chain 2a, cytoplasmic"/>
    <property type="match status" value="1"/>
</dbReference>
<proteinExistence type="predicted"/>
<dbReference type="PANTHER" id="PTHR36222:SF1">
    <property type="entry name" value="SERINE PROTEASE INHIBITOR RV3364C"/>
    <property type="match status" value="1"/>
</dbReference>
<dbReference type="AlphaFoldDB" id="A0A846XEL5"/>
<keyword evidence="3" id="KW-1185">Reference proteome</keyword>
<dbReference type="InterPro" id="IPR053141">
    <property type="entry name" value="Mycobact_SerProt_Inhib_Rv3364c"/>
</dbReference>
<sequence length="139" mass="14645">MSTSTQGDLNWLLDDLVERLAGVRLAVVLSTDGMLLGHSSKMDRTEAEHFAAMSSTLHGLARSAGARFEGGSVRQAVIELDRAVLFVTSAGDNACIAVQAAADANLGMVAYEMNLTVQRVGTHLSTSSRSGTGDRPQQP</sequence>
<name>A0A846XEL5_9NOCA</name>
<dbReference type="InterPro" id="IPR004942">
    <property type="entry name" value="Roadblock/LAMTOR2_dom"/>
</dbReference>
<feature type="domain" description="Roadblock/LAMTOR2" evidence="1">
    <location>
        <begin position="10"/>
        <end position="100"/>
    </location>
</feature>
<comment type="caution">
    <text evidence="2">The sequence shown here is derived from an EMBL/GenBank/DDBJ whole genome shotgun (WGS) entry which is preliminary data.</text>
</comment>
<gene>
    <name evidence="2" type="ORF">HGA13_04700</name>
</gene>
<evidence type="ECO:0000313" key="2">
    <source>
        <dbReference type="EMBL" id="NKY32374.1"/>
    </source>
</evidence>
<dbReference type="EMBL" id="JAAXOO010000001">
    <property type="protein sequence ID" value="NKY32374.1"/>
    <property type="molecule type" value="Genomic_DNA"/>
</dbReference>
<dbReference type="SMART" id="SM00960">
    <property type="entry name" value="Robl_LC7"/>
    <property type="match status" value="1"/>
</dbReference>
<evidence type="ECO:0000313" key="3">
    <source>
        <dbReference type="Proteomes" id="UP000565715"/>
    </source>
</evidence>
<dbReference type="SUPFAM" id="SSF103196">
    <property type="entry name" value="Roadblock/LC7 domain"/>
    <property type="match status" value="1"/>
</dbReference>
<evidence type="ECO:0000259" key="1">
    <source>
        <dbReference type="SMART" id="SM00960"/>
    </source>
</evidence>
<organism evidence="2 3">
    <name type="scientific">Nocardia speluncae</name>
    <dbReference type="NCBI Taxonomy" id="419477"/>
    <lineage>
        <taxon>Bacteria</taxon>
        <taxon>Bacillati</taxon>
        <taxon>Actinomycetota</taxon>
        <taxon>Actinomycetes</taxon>
        <taxon>Mycobacteriales</taxon>
        <taxon>Nocardiaceae</taxon>
        <taxon>Nocardia</taxon>
    </lineage>
</organism>
<dbReference type="Proteomes" id="UP000565715">
    <property type="component" value="Unassembled WGS sequence"/>
</dbReference>
<dbReference type="RefSeq" id="WP_068036516.1">
    <property type="nucleotide sequence ID" value="NZ_JAAXOO010000001.1"/>
</dbReference>
<reference evidence="2 3" key="1">
    <citation type="submission" date="2020-04" db="EMBL/GenBank/DDBJ databases">
        <title>MicrobeNet Type strains.</title>
        <authorList>
            <person name="Nicholson A.C."/>
        </authorList>
    </citation>
    <scope>NUCLEOTIDE SEQUENCE [LARGE SCALE GENOMIC DNA]</scope>
    <source>
        <strain evidence="2 3">DSM 45078</strain>
    </source>
</reference>
<dbReference type="Pfam" id="PF03259">
    <property type="entry name" value="Robl_LC7"/>
    <property type="match status" value="1"/>
</dbReference>
<protein>
    <submittedName>
        <fullName evidence="2">Roadblock/LC7 domain-containing protein</fullName>
    </submittedName>
</protein>
<dbReference type="PANTHER" id="PTHR36222">
    <property type="entry name" value="SERINE PROTEASE INHIBITOR RV3364C"/>
    <property type="match status" value="1"/>
</dbReference>
<accession>A0A846XEL5</accession>